<accession>A0A917AW33</accession>
<sequence>MEFKQAFIPLLITSYFVALGVILGGSLLGGLAAFLVGDPPFYWLRRFSEGLRIWAIVAAIGGTFDTFYSFERGIFAGDTKEIVKQLLLILFAMGGAQTGAAILKWFIQESG</sequence>
<feature type="transmembrane region" description="Helical" evidence="1">
    <location>
        <begin position="82"/>
        <end position="107"/>
    </location>
</feature>
<dbReference type="RefSeq" id="WP_188389127.1">
    <property type="nucleotide sequence ID" value="NZ_BMFK01000002.1"/>
</dbReference>
<reference evidence="2" key="1">
    <citation type="journal article" date="2014" name="Int. J. Syst. Evol. Microbiol.">
        <title>Complete genome sequence of Corynebacterium casei LMG S-19264T (=DSM 44701T), isolated from a smear-ripened cheese.</title>
        <authorList>
            <consortium name="US DOE Joint Genome Institute (JGI-PGF)"/>
            <person name="Walter F."/>
            <person name="Albersmeier A."/>
            <person name="Kalinowski J."/>
            <person name="Ruckert C."/>
        </authorList>
    </citation>
    <scope>NUCLEOTIDE SEQUENCE</scope>
    <source>
        <strain evidence="2">CGMCC 1.12698</strain>
    </source>
</reference>
<organism evidence="2 3">
    <name type="scientific">Priestia taiwanensis</name>
    <dbReference type="NCBI Taxonomy" id="1347902"/>
    <lineage>
        <taxon>Bacteria</taxon>
        <taxon>Bacillati</taxon>
        <taxon>Bacillota</taxon>
        <taxon>Bacilli</taxon>
        <taxon>Bacillales</taxon>
        <taxon>Bacillaceae</taxon>
        <taxon>Priestia</taxon>
    </lineage>
</organism>
<gene>
    <name evidence="2" type="ORF">GCM10007140_28320</name>
</gene>
<dbReference type="Proteomes" id="UP000605259">
    <property type="component" value="Unassembled WGS sequence"/>
</dbReference>
<evidence type="ECO:0000256" key="1">
    <source>
        <dbReference type="SAM" id="Phobius"/>
    </source>
</evidence>
<feature type="transmembrane region" description="Helical" evidence="1">
    <location>
        <begin position="51"/>
        <end position="70"/>
    </location>
</feature>
<dbReference type="Pfam" id="PF14034">
    <property type="entry name" value="Spore_YtrH"/>
    <property type="match status" value="1"/>
</dbReference>
<protein>
    <submittedName>
        <fullName evidence="2">Sporulation protein</fullName>
    </submittedName>
</protein>
<comment type="caution">
    <text evidence="2">The sequence shown here is derived from an EMBL/GenBank/DDBJ whole genome shotgun (WGS) entry which is preliminary data.</text>
</comment>
<dbReference type="AlphaFoldDB" id="A0A917AW33"/>
<keyword evidence="3" id="KW-1185">Reference proteome</keyword>
<dbReference type="InterPro" id="IPR025689">
    <property type="entry name" value="Spore_YtrH"/>
</dbReference>
<feature type="transmembrane region" description="Helical" evidence="1">
    <location>
        <begin position="12"/>
        <end position="36"/>
    </location>
</feature>
<name>A0A917AW33_9BACI</name>
<keyword evidence="1" id="KW-0472">Membrane</keyword>
<proteinExistence type="predicted"/>
<evidence type="ECO:0000313" key="3">
    <source>
        <dbReference type="Proteomes" id="UP000605259"/>
    </source>
</evidence>
<reference evidence="2" key="2">
    <citation type="submission" date="2020-09" db="EMBL/GenBank/DDBJ databases">
        <authorList>
            <person name="Sun Q."/>
            <person name="Zhou Y."/>
        </authorList>
    </citation>
    <scope>NUCLEOTIDE SEQUENCE</scope>
    <source>
        <strain evidence="2">CGMCC 1.12698</strain>
    </source>
</reference>
<keyword evidence="1" id="KW-0812">Transmembrane</keyword>
<dbReference type="EMBL" id="BMFK01000002">
    <property type="protein sequence ID" value="GGE76986.1"/>
    <property type="molecule type" value="Genomic_DNA"/>
</dbReference>
<evidence type="ECO:0000313" key="2">
    <source>
        <dbReference type="EMBL" id="GGE76986.1"/>
    </source>
</evidence>
<keyword evidence="1" id="KW-1133">Transmembrane helix</keyword>